<gene>
    <name evidence="1" type="ORF">LCGC14_2975580</name>
</gene>
<accession>A0A0F8X827</accession>
<proteinExistence type="predicted"/>
<feature type="non-terminal residue" evidence="1">
    <location>
        <position position="41"/>
    </location>
</feature>
<dbReference type="EMBL" id="LAZR01060624">
    <property type="protein sequence ID" value="KKK65297.1"/>
    <property type="molecule type" value="Genomic_DNA"/>
</dbReference>
<sequence length="41" mass="4415">MADDILDLSMIAPEFRGNLPNSRGFRPGCMRCGGIGYVGRA</sequence>
<reference evidence="1" key="1">
    <citation type="journal article" date="2015" name="Nature">
        <title>Complex archaea that bridge the gap between prokaryotes and eukaryotes.</title>
        <authorList>
            <person name="Spang A."/>
            <person name="Saw J.H."/>
            <person name="Jorgensen S.L."/>
            <person name="Zaremba-Niedzwiedzka K."/>
            <person name="Martijn J."/>
            <person name="Lind A.E."/>
            <person name="van Eijk R."/>
            <person name="Schleper C."/>
            <person name="Guy L."/>
            <person name="Ettema T.J."/>
        </authorList>
    </citation>
    <scope>NUCLEOTIDE SEQUENCE</scope>
</reference>
<dbReference type="AlphaFoldDB" id="A0A0F8X827"/>
<organism evidence="1">
    <name type="scientific">marine sediment metagenome</name>
    <dbReference type="NCBI Taxonomy" id="412755"/>
    <lineage>
        <taxon>unclassified sequences</taxon>
        <taxon>metagenomes</taxon>
        <taxon>ecological metagenomes</taxon>
    </lineage>
</organism>
<name>A0A0F8X827_9ZZZZ</name>
<evidence type="ECO:0000313" key="1">
    <source>
        <dbReference type="EMBL" id="KKK65297.1"/>
    </source>
</evidence>
<protein>
    <submittedName>
        <fullName evidence="1">Uncharacterized protein</fullName>
    </submittedName>
</protein>
<comment type="caution">
    <text evidence="1">The sequence shown here is derived from an EMBL/GenBank/DDBJ whole genome shotgun (WGS) entry which is preliminary data.</text>
</comment>